<evidence type="ECO:0000313" key="2">
    <source>
        <dbReference type="WBParaSite" id="PSU_v2.g11107.t1"/>
    </source>
</evidence>
<sequence length="196" mass="22966">MITDSIRYAAEYIAYFFYSDPFVSGEEIEKFTIELANSILKTIYQNEGCRKKLNQHTLINSQRECCQGSDEFVMELNVDGRLASMIGDIAQSVMTLTPQEIADLLPDNTYVVVSECYAFYSINHGPCVFIYKTNGCKFNETAFRLKRNPIIRYNNASQCFEYYFRFWISEYFRDKIFQIFAETFCIMYILDKSKMA</sequence>
<organism evidence="1 2">
    <name type="scientific">Panagrolaimus superbus</name>
    <dbReference type="NCBI Taxonomy" id="310955"/>
    <lineage>
        <taxon>Eukaryota</taxon>
        <taxon>Metazoa</taxon>
        <taxon>Ecdysozoa</taxon>
        <taxon>Nematoda</taxon>
        <taxon>Chromadorea</taxon>
        <taxon>Rhabditida</taxon>
        <taxon>Tylenchina</taxon>
        <taxon>Panagrolaimomorpha</taxon>
        <taxon>Panagrolaimoidea</taxon>
        <taxon>Panagrolaimidae</taxon>
        <taxon>Panagrolaimus</taxon>
    </lineage>
</organism>
<proteinExistence type="predicted"/>
<evidence type="ECO:0000313" key="1">
    <source>
        <dbReference type="Proteomes" id="UP000887577"/>
    </source>
</evidence>
<dbReference type="AlphaFoldDB" id="A0A914XX48"/>
<dbReference type="WBParaSite" id="PSU_v2.g11107.t1">
    <property type="protein sequence ID" value="PSU_v2.g11107.t1"/>
    <property type="gene ID" value="PSU_v2.g11107"/>
</dbReference>
<protein>
    <submittedName>
        <fullName evidence="2">Uncharacterized protein</fullName>
    </submittedName>
</protein>
<name>A0A914XX48_9BILA</name>
<dbReference type="Proteomes" id="UP000887577">
    <property type="component" value="Unplaced"/>
</dbReference>
<accession>A0A914XX48</accession>
<reference evidence="2" key="1">
    <citation type="submission" date="2022-11" db="UniProtKB">
        <authorList>
            <consortium name="WormBaseParasite"/>
        </authorList>
    </citation>
    <scope>IDENTIFICATION</scope>
</reference>
<keyword evidence="1" id="KW-1185">Reference proteome</keyword>